<evidence type="ECO:0000313" key="2">
    <source>
        <dbReference type="EMBL" id="EGT41009.1"/>
    </source>
</evidence>
<evidence type="ECO:0000313" key="3">
    <source>
        <dbReference type="Proteomes" id="UP000008068"/>
    </source>
</evidence>
<evidence type="ECO:0000256" key="1">
    <source>
        <dbReference type="SAM" id="SignalP"/>
    </source>
</evidence>
<feature type="chain" id="PRO_5003403841" description="C6 domain-containing protein" evidence="1">
    <location>
        <begin position="19"/>
        <end position="140"/>
    </location>
</feature>
<dbReference type="AlphaFoldDB" id="G0MPT4"/>
<dbReference type="PANTHER" id="PTHR47921">
    <property type="entry name" value="PROTEIN CBG14847-RELATED"/>
    <property type="match status" value="1"/>
</dbReference>
<dbReference type="EMBL" id="GL379806">
    <property type="protein sequence ID" value="EGT41009.1"/>
    <property type="molecule type" value="Genomic_DNA"/>
</dbReference>
<feature type="signal peptide" evidence="1">
    <location>
        <begin position="1"/>
        <end position="18"/>
    </location>
</feature>
<proteinExistence type="predicted"/>
<organism evidence="3">
    <name type="scientific">Caenorhabditis brenneri</name>
    <name type="common">Nematode worm</name>
    <dbReference type="NCBI Taxonomy" id="135651"/>
    <lineage>
        <taxon>Eukaryota</taxon>
        <taxon>Metazoa</taxon>
        <taxon>Ecdysozoa</taxon>
        <taxon>Nematoda</taxon>
        <taxon>Chromadorea</taxon>
        <taxon>Rhabditida</taxon>
        <taxon>Rhabditina</taxon>
        <taxon>Rhabditomorpha</taxon>
        <taxon>Rhabditoidea</taxon>
        <taxon>Rhabditidae</taxon>
        <taxon>Peloderinae</taxon>
        <taxon>Caenorhabditis</taxon>
    </lineage>
</organism>
<keyword evidence="3" id="KW-1185">Reference proteome</keyword>
<keyword evidence="1" id="KW-0732">Signal</keyword>
<dbReference type="FunCoup" id="G0MPT4">
    <property type="interactions" value="239"/>
</dbReference>
<dbReference type="HOGENOM" id="CLU_077488_0_0_1"/>
<dbReference type="Pfam" id="PF03380">
    <property type="entry name" value="DUF282"/>
    <property type="match status" value="1"/>
</dbReference>
<protein>
    <recommendedName>
        <fullName evidence="4">C6 domain-containing protein</fullName>
    </recommendedName>
</protein>
<dbReference type="OrthoDB" id="5789930at2759"/>
<accession>G0MPT4</accession>
<evidence type="ECO:0008006" key="4">
    <source>
        <dbReference type="Google" id="ProtNLM"/>
    </source>
</evidence>
<dbReference type="eggNOG" id="ENOG502R96N">
    <property type="taxonomic scope" value="Eukaryota"/>
</dbReference>
<dbReference type="InterPro" id="IPR005044">
    <property type="entry name" value="DUF282_CAE_spp"/>
</dbReference>
<dbReference type="Proteomes" id="UP000008068">
    <property type="component" value="Unassembled WGS sequence"/>
</dbReference>
<sequence>MFRCDLFLYLTLIEIMNACIPTQNIETCSTCSKIYNTGCQGYGIPSASDWCVIGDDIPVTYTLESAFDYAYGEDACTSVLSCPSGTISYFLTDGIDVPGNDLGTSPTTVYCAETGSYAGEWNVYTDYHGYPITQMTCRSQ</sequence>
<name>G0MPT4_CAEBE</name>
<dbReference type="OMA" id="IEIMNAC"/>
<dbReference type="PANTHER" id="PTHR47921:SF4">
    <property type="entry name" value="C6 DOMAIN-CONTAINING PROTEIN-RELATED"/>
    <property type="match status" value="1"/>
</dbReference>
<gene>
    <name evidence="2" type="ORF">CAEBREN_07056</name>
</gene>
<reference evidence="3" key="1">
    <citation type="submission" date="2011-07" db="EMBL/GenBank/DDBJ databases">
        <authorList>
            <consortium name="Caenorhabditis brenneri Sequencing and Analysis Consortium"/>
            <person name="Wilson R.K."/>
        </authorList>
    </citation>
    <scope>NUCLEOTIDE SEQUENCE [LARGE SCALE GENOMIC DNA]</scope>
    <source>
        <strain evidence="3">PB2801</strain>
    </source>
</reference>
<dbReference type="InParanoid" id="G0MPT4"/>